<evidence type="ECO:0000256" key="1">
    <source>
        <dbReference type="ARBA" id="ARBA00006432"/>
    </source>
</evidence>
<dbReference type="SUPFAM" id="SSF56801">
    <property type="entry name" value="Acetyl-CoA synthetase-like"/>
    <property type="match status" value="1"/>
</dbReference>
<dbReference type="PANTHER" id="PTHR22754">
    <property type="entry name" value="DISCO-INTERACTING PROTEIN 2 DIP2 -RELATED"/>
    <property type="match status" value="1"/>
</dbReference>
<dbReference type="AlphaFoldDB" id="V6K627"/>
<sequence length="320" mass="34089">MTGHRTFTDIVRSRVVESPDREALILLTEQDGALRPETLSYAELDRAARTVAFRIGRHAAPGERVLILHESPRLFGIGFLACLYAGVIAVPAAPLGALGRPEERITGIVKDSGAGCVLTSLAEALDVTQLLARTGHGRVTCIPTDADVTDAVDALDGADGADGGQPWQPPRREPDDVAFLQYTSGSTREPRGVIVTHRALLANHRAIHAALGTVPGGRIGGWLPLHHDMGLIGQFLHALWLGGTAVLLSPVAFVKRPAHWLETISRYGLTVSGAPDFAYDLCVRRVNDSQLAGLDLSGWQVAVSGGEPVNSATMRAFADR</sequence>
<reference evidence="4 5" key="1">
    <citation type="journal article" date="2014" name="Genome Announc.">
        <title>Draft Genome Sequence of Streptomyces roseochromogenes subsp. oscitans DS 12.976, Producer of the Aminocoumarin Antibiotic Clorobiocin.</title>
        <authorList>
            <person name="Ruckert C."/>
            <person name="Kalinowski J."/>
            <person name="Heide L."/>
            <person name="Apel A.K."/>
        </authorList>
    </citation>
    <scope>NUCLEOTIDE SEQUENCE [LARGE SCALE GENOMIC DNA]</scope>
    <source>
        <strain evidence="4 5">DS 12.976</strain>
    </source>
</reference>
<dbReference type="EMBL" id="AWQX01000212">
    <property type="protein sequence ID" value="EST27503.1"/>
    <property type="molecule type" value="Genomic_DNA"/>
</dbReference>
<gene>
    <name evidence="4" type="ORF">M878_24970</name>
</gene>
<dbReference type="GO" id="GO:0005886">
    <property type="term" value="C:plasma membrane"/>
    <property type="evidence" value="ECO:0007669"/>
    <property type="project" value="TreeGrafter"/>
</dbReference>
<keyword evidence="5" id="KW-1185">Reference proteome</keyword>
<comment type="similarity">
    <text evidence="1">Belongs to the ATP-dependent AMP-binding enzyme family.</text>
</comment>
<dbReference type="RefSeq" id="WP_023549557.1">
    <property type="nucleotide sequence ID" value="NZ_CM002285.1"/>
</dbReference>
<feature type="domain" description="AMP-dependent synthetase/ligase" evidence="3">
    <location>
        <begin position="14"/>
        <end position="319"/>
    </location>
</feature>
<name>V6K627_STRRC</name>
<dbReference type="InterPro" id="IPR000873">
    <property type="entry name" value="AMP-dep_synth/lig_dom"/>
</dbReference>
<dbReference type="GO" id="GO:0070566">
    <property type="term" value="F:adenylyltransferase activity"/>
    <property type="evidence" value="ECO:0007669"/>
    <property type="project" value="TreeGrafter"/>
</dbReference>
<feature type="non-terminal residue" evidence="4">
    <location>
        <position position="320"/>
    </location>
</feature>
<dbReference type="HOGENOM" id="CLU_000022_23_9_11"/>
<dbReference type="PATRIC" id="fig|1352936.5.peg.5205"/>
<dbReference type="InterPro" id="IPR042099">
    <property type="entry name" value="ANL_N_sf"/>
</dbReference>
<organism evidence="4 5">
    <name type="scientific">Streptomyces roseochromogenus subsp. oscitans DS 12.976</name>
    <dbReference type="NCBI Taxonomy" id="1352936"/>
    <lineage>
        <taxon>Bacteria</taxon>
        <taxon>Bacillati</taxon>
        <taxon>Actinomycetota</taxon>
        <taxon>Actinomycetes</taxon>
        <taxon>Kitasatosporales</taxon>
        <taxon>Streptomycetaceae</taxon>
        <taxon>Streptomyces</taxon>
    </lineage>
</organism>
<feature type="transmembrane region" description="Helical" evidence="2">
    <location>
        <begin position="74"/>
        <end position="93"/>
    </location>
</feature>
<evidence type="ECO:0000313" key="4">
    <source>
        <dbReference type="EMBL" id="EST27503.1"/>
    </source>
</evidence>
<keyword evidence="2" id="KW-0812">Transmembrane</keyword>
<dbReference type="Pfam" id="PF00501">
    <property type="entry name" value="AMP-binding"/>
    <property type="match status" value="1"/>
</dbReference>
<dbReference type="GO" id="GO:0006633">
    <property type="term" value="P:fatty acid biosynthetic process"/>
    <property type="evidence" value="ECO:0007669"/>
    <property type="project" value="TreeGrafter"/>
</dbReference>
<protein>
    <recommendedName>
        <fullName evidence="3">AMP-dependent synthetase/ligase domain-containing protein</fullName>
    </recommendedName>
</protein>
<dbReference type="STRING" id="1352936.M878_24970"/>
<evidence type="ECO:0000256" key="2">
    <source>
        <dbReference type="SAM" id="Phobius"/>
    </source>
</evidence>
<keyword evidence="2" id="KW-1133">Transmembrane helix</keyword>
<evidence type="ECO:0000259" key="3">
    <source>
        <dbReference type="Pfam" id="PF00501"/>
    </source>
</evidence>
<dbReference type="Proteomes" id="UP000017984">
    <property type="component" value="Chromosome"/>
</dbReference>
<comment type="caution">
    <text evidence="4">The sequence shown here is derived from an EMBL/GenBank/DDBJ whole genome shotgun (WGS) entry which is preliminary data.</text>
</comment>
<proteinExistence type="inferred from homology"/>
<dbReference type="PANTHER" id="PTHR22754:SF32">
    <property type="entry name" value="DISCO-INTERACTING PROTEIN 2"/>
    <property type="match status" value="1"/>
</dbReference>
<keyword evidence="2" id="KW-0472">Membrane</keyword>
<dbReference type="Gene3D" id="3.40.50.12780">
    <property type="entry name" value="N-terminal domain of ligase-like"/>
    <property type="match status" value="1"/>
</dbReference>
<accession>V6K627</accession>
<evidence type="ECO:0000313" key="5">
    <source>
        <dbReference type="Proteomes" id="UP000017984"/>
    </source>
</evidence>